<evidence type="ECO:0000256" key="10">
    <source>
        <dbReference type="SAM" id="Phobius"/>
    </source>
</evidence>
<dbReference type="PANTHER" id="PTHR24421">
    <property type="entry name" value="NITRATE/NITRITE SENSOR PROTEIN NARX-RELATED"/>
    <property type="match status" value="1"/>
</dbReference>
<keyword evidence="10" id="KW-1133">Transmembrane helix</keyword>
<keyword evidence="10" id="KW-0472">Membrane</keyword>
<dbReference type="Pfam" id="PF07730">
    <property type="entry name" value="HisKA_3"/>
    <property type="match status" value="1"/>
</dbReference>
<accession>A0A7S8E6L5</accession>
<feature type="transmembrane region" description="Helical" evidence="10">
    <location>
        <begin position="144"/>
        <end position="164"/>
    </location>
</feature>
<evidence type="ECO:0000259" key="12">
    <source>
        <dbReference type="Pfam" id="PF07730"/>
    </source>
</evidence>
<evidence type="ECO:0000256" key="8">
    <source>
        <dbReference type="ARBA" id="ARBA00023012"/>
    </source>
</evidence>
<keyword evidence="3" id="KW-0597">Phosphoprotein</keyword>
<feature type="domain" description="Signal transduction histidine kinase subgroup 3 dimerisation and phosphoacceptor" evidence="12">
    <location>
        <begin position="227"/>
        <end position="292"/>
    </location>
</feature>
<dbReference type="InterPro" id="IPR003594">
    <property type="entry name" value="HATPase_dom"/>
</dbReference>
<dbReference type="Gene3D" id="1.20.5.1930">
    <property type="match status" value="1"/>
</dbReference>
<feature type="transmembrane region" description="Helical" evidence="10">
    <location>
        <begin position="170"/>
        <end position="194"/>
    </location>
</feature>
<dbReference type="Gene3D" id="3.30.565.10">
    <property type="entry name" value="Histidine kinase-like ATPase, C-terminal domain"/>
    <property type="match status" value="1"/>
</dbReference>
<dbReference type="EMBL" id="CP062983">
    <property type="protein sequence ID" value="QPC81307.1"/>
    <property type="molecule type" value="Genomic_DNA"/>
</dbReference>
<dbReference type="GO" id="GO:0016020">
    <property type="term" value="C:membrane"/>
    <property type="evidence" value="ECO:0007669"/>
    <property type="project" value="InterPro"/>
</dbReference>
<dbReference type="KEGG" id="pmet:G4Y79_16555"/>
<proteinExistence type="predicted"/>
<dbReference type="AlphaFoldDB" id="A0A7S8E6L5"/>
<keyword evidence="6 13" id="KW-0418">Kinase</keyword>
<evidence type="ECO:0000313" key="14">
    <source>
        <dbReference type="Proteomes" id="UP000594468"/>
    </source>
</evidence>
<keyword evidence="5" id="KW-0547">Nucleotide-binding</keyword>
<evidence type="ECO:0000256" key="7">
    <source>
        <dbReference type="ARBA" id="ARBA00022840"/>
    </source>
</evidence>
<dbReference type="RefSeq" id="WP_195169380.1">
    <property type="nucleotide sequence ID" value="NZ_CP062983.1"/>
</dbReference>
<keyword evidence="14" id="KW-1185">Reference proteome</keyword>
<dbReference type="PANTHER" id="PTHR24421:SF10">
    <property type="entry name" value="NITRATE_NITRITE SENSOR PROTEIN NARQ"/>
    <property type="match status" value="1"/>
</dbReference>
<gene>
    <name evidence="13" type="ORF">G4Y79_16555</name>
</gene>
<keyword evidence="4" id="KW-0808">Transferase</keyword>
<evidence type="ECO:0000313" key="13">
    <source>
        <dbReference type="EMBL" id="QPC81307.1"/>
    </source>
</evidence>
<feature type="transmembrane region" description="Helical" evidence="10">
    <location>
        <begin position="73"/>
        <end position="92"/>
    </location>
</feature>
<comment type="catalytic activity">
    <reaction evidence="1">
        <text>ATP + protein L-histidine = ADP + protein N-phospho-L-histidine.</text>
        <dbReference type="EC" id="2.7.13.3"/>
    </reaction>
</comment>
<name>A0A7S8E6L5_9CHLR</name>
<keyword evidence="7" id="KW-0067">ATP-binding</keyword>
<dbReference type="Proteomes" id="UP000594468">
    <property type="component" value="Chromosome"/>
</dbReference>
<reference evidence="13" key="1">
    <citation type="submission" date="2020-02" db="EMBL/GenBank/DDBJ databases">
        <authorList>
            <person name="Zheng R.K."/>
            <person name="Sun C.M."/>
        </authorList>
    </citation>
    <scope>NUCLEOTIDE SEQUENCE [LARGE SCALE GENOMIC DNA]</scope>
    <source>
        <strain evidence="13">Rifampicinis</strain>
    </source>
</reference>
<evidence type="ECO:0000259" key="11">
    <source>
        <dbReference type="Pfam" id="PF02518"/>
    </source>
</evidence>
<feature type="domain" description="Histidine kinase/HSP90-like ATPase" evidence="11">
    <location>
        <begin position="334"/>
        <end position="422"/>
    </location>
</feature>
<keyword evidence="8" id="KW-0902">Two-component regulatory system</keyword>
<evidence type="ECO:0000256" key="9">
    <source>
        <dbReference type="SAM" id="Coils"/>
    </source>
</evidence>
<dbReference type="InterPro" id="IPR011712">
    <property type="entry name" value="Sig_transdc_His_kin_sub3_dim/P"/>
</dbReference>
<organism evidence="13 14">
    <name type="scientific">Phototrophicus methaneseepsis</name>
    <dbReference type="NCBI Taxonomy" id="2710758"/>
    <lineage>
        <taxon>Bacteria</taxon>
        <taxon>Bacillati</taxon>
        <taxon>Chloroflexota</taxon>
        <taxon>Candidatus Thermofontia</taxon>
        <taxon>Phototrophicales</taxon>
        <taxon>Phototrophicaceae</taxon>
        <taxon>Phototrophicus</taxon>
    </lineage>
</organism>
<dbReference type="CDD" id="cd16917">
    <property type="entry name" value="HATPase_UhpB-NarQ-NarX-like"/>
    <property type="match status" value="1"/>
</dbReference>
<dbReference type="SUPFAM" id="SSF55874">
    <property type="entry name" value="ATPase domain of HSP90 chaperone/DNA topoisomerase II/histidine kinase"/>
    <property type="match status" value="1"/>
</dbReference>
<dbReference type="InterPro" id="IPR050482">
    <property type="entry name" value="Sensor_HK_TwoCompSys"/>
</dbReference>
<evidence type="ECO:0000256" key="6">
    <source>
        <dbReference type="ARBA" id="ARBA00022777"/>
    </source>
</evidence>
<dbReference type="GO" id="GO:0005524">
    <property type="term" value="F:ATP binding"/>
    <property type="evidence" value="ECO:0007669"/>
    <property type="project" value="UniProtKB-KW"/>
</dbReference>
<evidence type="ECO:0000256" key="1">
    <source>
        <dbReference type="ARBA" id="ARBA00000085"/>
    </source>
</evidence>
<sequence length="425" mass="47781">MFAKRQTVNPTLLSLFRMFVWIRISLAVLAVILRAASTPPRYGYLQILVLLIFIAMVLYLYSDYLQEQLGSLYLPIALATVTIGLSLSRPVVQLSDLQNGTGPIVETLRSISYAQMESLWNNETTPMFFFPLVLIAWQYSYREVLLFIATVVGIDFIIYFNLAIDPPQGLLNLLMITTSQSVTFMFVGYIVTVLSRILKEQRDALQDANRNLRHYMTTLDQLATSRERNRLARELHDTLAHSLSATTLQLEASSALWETNPEKSRALLDQSLKTTRAGLTETRRALEALRASPLDDLGLLLSLRQLALNDAEQAGYQLHMDLPDQVESMPFDVEQTIYRCAQETFSNIGRHAGAKHVSMQLIDNDSTVDLFIKDDGVGFNMQEVDPTMHFGIVGMQERVAIFGGTLDVTSKPDEGTSIHLHMGVK</sequence>
<dbReference type="GO" id="GO:0046983">
    <property type="term" value="F:protein dimerization activity"/>
    <property type="evidence" value="ECO:0007669"/>
    <property type="project" value="InterPro"/>
</dbReference>
<dbReference type="GO" id="GO:0000155">
    <property type="term" value="F:phosphorelay sensor kinase activity"/>
    <property type="evidence" value="ECO:0007669"/>
    <property type="project" value="InterPro"/>
</dbReference>
<evidence type="ECO:0000256" key="5">
    <source>
        <dbReference type="ARBA" id="ARBA00022741"/>
    </source>
</evidence>
<feature type="coiled-coil region" evidence="9">
    <location>
        <begin position="191"/>
        <end position="218"/>
    </location>
</feature>
<dbReference type="InterPro" id="IPR036890">
    <property type="entry name" value="HATPase_C_sf"/>
</dbReference>
<dbReference type="Pfam" id="PF02518">
    <property type="entry name" value="HATPase_c"/>
    <property type="match status" value="1"/>
</dbReference>
<evidence type="ECO:0000256" key="3">
    <source>
        <dbReference type="ARBA" id="ARBA00022553"/>
    </source>
</evidence>
<keyword evidence="10" id="KW-0812">Transmembrane</keyword>
<dbReference type="EC" id="2.7.13.3" evidence="2"/>
<protein>
    <recommendedName>
        <fullName evidence="2">histidine kinase</fullName>
        <ecNumber evidence="2">2.7.13.3</ecNumber>
    </recommendedName>
</protein>
<evidence type="ECO:0000256" key="2">
    <source>
        <dbReference type="ARBA" id="ARBA00012438"/>
    </source>
</evidence>
<evidence type="ECO:0000256" key="4">
    <source>
        <dbReference type="ARBA" id="ARBA00022679"/>
    </source>
</evidence>
<keyword evidence="9" id="KW-0175">Coiled coil</keyword>
<feature type="transmembrane region" description="Helical" evidence="10">
    <location>
        <begin position="42"/>
        <end position="61"/>
    </location>
</feature>
<feature type="transmembrane region" description="Helical" evidence="10">
    <location>
        <begin position="12"/>
        <end position="36"/>
    </location>
</feature>